<comment type="caution">
    <text evidence="5">The sequence shown here is derived from an EMBL/GenBank/DDBJ whole genome shotgun (WGS) entry which is preliminary data.</text>
</comment>
<keyword evidence="3" id="KW-0812">Transmembrane</keyword>
<evidence type="ECO:0000259" key="4">
    <source>
        <dbReference type="Pfam" id="PF09335"/>
    </source>
</evidence>
<dbReference type="InterPro" id="IPR051311">
    <property type="entry name" value="DedA_domain"/>
</dbReference>
<dbReference type="EMBL" id="QOIL01000006">
    <property type="protein sequence ID" value="RCG30730.1"/>
    <property type="molecule type" value="Genomic_DNA"/>
</dbReference>
<reference evidence="5 6" key="1">
    <citation type="submission" date="2018-06" db="EMBL/GenBank/DDBJ databases">
        <title>Sphaerisporangium craniellae sp. nov., isolated from a marine sponge in the South China Sea.</title>
        <authorList>
            <person name="Li L."/>
        </authorList>
    </citation>
    <scope>NUCLEOTIDE SEQUENCE [LARGE SCALE GENOMIC DNA]</scope>
    <source>
        <strain evidence="5 6">CCTCC AA 208026</strain>
    </source>
</reference>
<proteinExistence type="inferred from homology"/>
<dbReference type="Pfam" id="PF09335">
    <property type="entry name" value="VTT_dom"/>
    <property type="match status" value="1"/>
</dbReference>
<keyword evidence="6" id="KW-1185">Reference proteome</keyword>
<name>A0A367FM52_9ACTN</name>
<feature type="region of interest" description="Disordered" evidence="2">
    <location>
        <begin position="193"/>
        <end position="221"/>
    </location>
</feature>
<protein>
    <submittedName>
        <fullName evidence="5">DedA family protein</fullName>
    </submittedName>
</protein>
<dbReference type="GO" id="GO:0005886">
    <property type="term" value="C:plasma membrane"/>
    <property type="evidence" value="ECO:0007669"/>
    <property type="project" value="TreeGrafter"/>
</dbReference>
<evidence type="ECO:0000256" key="1">
    <source>
        <dbReference type="ARBA" id="ARBA00010792"/>
    </source>
</evidence>
<dbReference type="OrthoDB" id="162303at2"/>
<organism evidence="5 6">
    <name type="scientific">Sphaerisporangium album</name>
    <dbReference type="NCBI Taxonomy" id="509200"/>
    <lineage>
        <taxon>Bacteria</taxon>
        <taxon>Bacillati</taxon>
        <taxon>Actinomycetota</taxon>
        <taxon>Actinomycetes</taxon>
        <taxon>Streptosporangiales</taxon>
        <taxon>Streptosporangiaceae</taxon>
        <taxon>Sphaerisporangium</taxon>
    </lineage>
</organism>
<gene>
    <name evidence="5" type="ORF">DQ384_12105</name>
</gene>
<dbReference type="Proteomes" id="UP000253094">
    <property type="component" value="Unassembled WGS sequence"/>
</dbReference>
<dbReference type="AlphaFoldDB" id="A0A367FM52"/>
<evidence type="ECO:0000256" key="3">
    <source>
        <dbReference type="SAM" id="Phobius"/>
    </source>
</evidence>
<accession>A0A367FM52</accession>
<evidence type="ECO:0000313" key="6">
    <source>
        <dbReference type="Proteomes" id="UP000253094"/>
    </source>
</evidence>
<keyword evidence="3" id="KW-1133">Transmembrane helix</keyword>
<dbReference type="PANTHER" id="PTHR42709">
    <property type="entry name" value="ALKALINE PHOSPHATASE LIKE PROTEIN"/>
    <property type="match status" value="1"/>
</dbReference>
<sequence length="221" mass="23253">MSQALLDLLNDVMTSPWVYLALFALAAVDGFFPAVPSETAVITAGVFAATGKPNLALVILVSALGAFAGDHLSYLIGRSSVGRLRRGRRARAAFDWASKALAERGGVVLVIARYIPGGRTAVTLTMGGVRYPLRSFSPFDALAAGSWALYSALVGFLGGMAFENDPIKGLLLGFAVAMSIAVTTEIVRHVRRRRPTAPVPAAAPSSRDALARVPARDDQAD</sequence>
<evidence type="ECO:0000313" key="5">
    <source>
        <dbReference type="EMBL" id="RCG30730.1"/>
    </source>
</evidence>
<feature type="transmembrane region" description="Helical" evidence="3">
    <location>
        <begin position="55"/>
        <end position="76"/>
    </location>
</feature>
<keyword evidence="3" id="KW-0472">Membrane</keyword>
<dbReference type="RefSeq" id="WP_114028862.1">
    <property type="nucleotide sequence ID" value="NZ_QOIL01000006.1"/>
</dbReference>
<dbReference type="InterPro" id="IPR032816">
    <property type="entry name" value="VTT_dom"/>
</dbReference>
<feature type="transmembrane region" description="Helical" evidence="3">
    <location>
        <begin position="12"/>
        <end position="35"/>
    </location>
</feature>
<feature type="domain" description="VTT" evidence="4">
    <location>
        <begin position="35"/>
        <end position="155"/>
    </location>
</feature>
<feature type="transmembrane region" description="Helical" evidence="3">
    <location>
        <begin position="139"/>
        <end position="161"/>
    </location>
</feature>
<feature type="transmembrane region" description="Helical" evidence="3">
    <location>
        <begin position="167"/>
        <end position="187"/>
    </location>
</feature>
<evidence type="ECO:0000256" key="2">
    <source>
        <dbReference type="SAM" id="MobiDB-lite"/>
    </source>
</evidence>
<dbReference type="PANTHER" id="PTHR42709:SF2">
    <property type="entry name" value="INNER MEMBRANE PROTEIN YOHD"/>
    <property type="match status" value="1"/>
</dbReference>
<comment type="similarity">
    <text evidence="1">Belongs to the DedA family.</text>
</comment>